<dbReference type="Proteomes" id="UP000016570">
    <property type="component" value="Unassembled WGS sequence"/>
</dbReference>
<dbReference type="STRING" id="1219065.VPR01S_12_00820"/>
<dbReference type="InterPro" id="IPR051531">
    <property type="entry name" value="N-acetyltransferase"/>
</dbReference>
<dbReference type="Pfam" id="PF00583">
    <property type="entry name" value="Acetyltransf_1"/>
    <property type="match status" value="1"/>
</dbReference>
<dbReference type="CDD" id="cd04301">
    <property type="entry name" value="NAT_SF"/>
    <property type="match status" value="1"/>
</dbReference>
<dbReference type="SUPFAM" id="SSF55729">
    <property type="entry name" value="Acyl-CoA N-acyltransferases (Nat)"/>
    <property type="match status" value="1"/>
</dbReference>
<dbReference type="PANTHER" id="PTHR43792">
    <property type="entry name" value="GNAT FAMILY, PUTATIVE (AFU_ORTHOLOGUE AFUA_3G00765)-RELATED-RELATED"/>
    <property type="match status" value="1"/>
</dbReference>
<feature type="domain" description="N-acetyltransferase" evidence="1">
    <location>
        <begin position="3"/>
        <end position="163"/>
    </location>
</feature>
<comment type="caution">
    <text evidence="2">The sequence shown here is derived from an EMBL/GenBank/DDBJ whole genome shotgun (WGS) entry which is preliminary data.</text>
</comment>
<evidence type="ECO:0000313" key="3">
    <source>
        <dbReference type="Proteomes" id="UP000016570"/>
    </source>
</evidence>
<dbReference type="InterPro" id="IPR000182">
    <property type="entry name" value="GNAT_dom"/>
</dbReference>
<dbReference type="eggNOG" id="COG1247">
    <property type="taxonomic scope" value="Bacteria"/>
</dbReference>
<dbReference type="EMBL" id="BATJ01000012">
    <property type="protein sequence ID" value="GAD68273.1"/>
    <property type="molecule type" value="Genomic_DNA"/>
</dbReference>
<dbReference type="GO" id="GO:0016747">
    <property type="term" value="F:acyltransferase activity, transferring groups other than amino-acyl groups"/>
    <property type="evidence" value="ECO:0007669"/>
    <property type="project" value="InterPro"/>
</dbReference>
<reference evidence="2 3" key="1">
    <citation type="submission" date="2013-09" db="EMBL/GenBank/DDBJ databases">
        <title>Whole genome shotgun sequence of Vibrio proteolyticus NBRC 13287.</title>
        <authorList>
            <person name="Isaki S."/>
            <person name="Hosoyama A."/>
            <person name="Numata M."/>
            <person name="Hashimoto M."/>
            <person name="Hosoyama Y."/>
            <person name="Tsuchikane K."/>
            <person name="Noguchi M."/>
            <person name="Hirakata S."/>
            <person name="Ichikawa N."/>
            <person name="Ohji S."/>
            <person name="Yamazoe A."/>
            <person name="Fujita N."/>
        </authorList>
    </citation>
    <scope>NUCLEOTIDE SEQUENCE [LARGE SCALE GENOMIC DNA]</scope>
    <source>
        <strain evidence="2 3">NBRC 13287</strain>
    </source>
</reference>
<evidence type="ECO:0000313" key="2">
    <source>
        <dbReference type="EMBL" id="GAD68273.1"/>
    </source>
</evidence>
<dbReference type="AlphaFoldDB" id="U3BNY8"/>
<keyword evidence="2" id="KW-0808">Transferase</keyword>
<dbReference type="RefSeq" id="WP_021706244.1">
    <property type="nucleotide sequence ID" value="NZ_BATJ01000012.1"/>
</dbReference>
<dbReference type="InterPro" id="IPR016181">
    <property type="entry name" value="Acyl_CoA_acyltransferase"/>
</dbReference>
<evidence type="ECO:0000259" key="1">
    <source>
        <dbReference type="PROSITE" id="PS51186"/>
    </source>
</evidence>
<keyword evidence="3" id="KW-1185">Reference proteome</keyword>
<organism evidence="2 3">
    <name type="scientific">Vibrio proteolyticus NBRC 13287</name>
    <dbReference type="NCBI Taxonomy" id="1219065"/>
    <lineage>
        <taxon>Bacteria</taxon>
        <taxon>Pseudomonadati</taxon>
        <taxon>Pseudomonadota</taxon>
        <taxon>Gammaproteobacteria</taxon>
        <taxon>Vibrionales</taxon>
        <taxon>Vibrionaceae</taxon>
        <taxon>Vibrio</taxon>
    </lineage>
</organism>
<accession>U3BNY8</accession>
<dbReference type="PROSITE" id="PS51186">
    <property type="entry name" value="GNAT"/>
    <property type="match status" value="1"/>
</dbReference>
<sequence>MEILVRPTQVSDAAALCEIYSQPSAQAETLQLPSPSLAMWTKRLESIPEGVYSFVAEVDGQVVGNIGFEHNQRPRRAHCASFGIGVHDEFHGLGVGSKLIETVLDLADNWLQVKRVEIEVNSDNEKAIACYKKFGFEIEGEAKGSAFRHGRYINTYYMARCRF</sequence>
<protein>
    <submittedName>
        <fullName evidence="2">Putative N-acetyltransferase</fullName>
    </submittedName>
</protein>
<proteinExistence type="predicted"/>
<dbReference type="Gene3D" id="3.40.630.30">
    <property type="match status" value="1"/>
</dbReference>
<gene>
    <name evidence="2" type="ORF">VPR01S_12_00820</name>
</gene>
<name>U3BNY8_VIBPR</name>